<dbReference type="PANTHER" id="PTHR20854">
    <property type="entry name" value="INOSITOL MONOPHOSPHATASE"/>
    <property type="match status" value="1"/>
</dbReference>
<comment type="caution">
    <text evidence="8">The sequence shown here is derived from an EMBL/GenBank/DDBJ whole genome shotgun (WGS) entry which is preliminary data.</text>
</comment>
<dbReference type="InterPro" id="IPR022337">
    <property type="entry name" value="Inositol_monophosphatase_SuhB"/>
</dbReference>
<sequence length="278" mass="30225">MHPMLNIAVKAARKAGSVINRASMDVDRVHVSRKQHNDFVTEVDRAAEAAIIEIIRTAYPEHAILAEESGQSWAEGEEAASEYVWVIDPLDGTTNFIHGFPQYAVSIAQLHKGVPAQAVVYDPTRDELFTASKGAGAFLNNRRIRVSRRDKLADCLIGTGFPYRDMAGLDQYMELFALMTQSCAGLRRPGSAALDLAYVACGRTDGFFEQGLKPWDMAAGMLLVTEAGGLVGNYAGEARQLEQGEVLAGNPKAFAQMVRLLSPFSLDNAKPVLSRPAI</sequence>
<dbReference type="PROSITE" id="PS00629">
    <property type="entry name" value="IMP_1"/>
    <property type="match status" value="1"/>
</dbReference>
<dbReference type="PROSITE" id="PS00630">
    <property type="entry name" value="IMP_2"/>
    <property type="match status" value="1"/>
</dbReference>
<evidence type="ECO:0000313" key="9">
    <source>
        <dbReference type="Proteomes" id="UP001216674"/>
    </source>
</evidence>
<organism evidence="8 9">
    <name type="scientific">Cupriavidus basilensis</name>
    <dbReference type="NCBI Taxonomy" id="68895"/>
    <lineage>
        <taxon>Bacteria</taxon>
        <taxon>Pseudomonadati</taxon>
        <taxon>Pseudomonadota</taxon>
        <taxon>Betaproteobacteria</taxon>
        <taxon>Burkholderiales</taxon>
        <taxon>Burkholderiaceae</taxon>
        <taxon>Cupriavidus</taxon>
    </lineage>
</organism>
<proteinExistence type="inferred from homology"/>
<dbReference type="Pfam" id="PF00459">
    <property type="entry name" value="Inositol_P"/>
    <property type="match status" value="1"/>
</dbReference>
<comment type="similarity">
    <text evidence="3 7">Belongs to the inositol monophosphatase superfamily.</text>
</comment>
<reference evidence="8 9" key="1">
    <citation type="submission" date="2023-03" db="EMBL/GenBank/DDBJ databases">
        <title>Draft assemblies of triclosan tolerant bacteria isolated from returned activated sludge.</title>
        <authorList>
            <person name="Van Hamelsveld S."/>
        </authorList>
    </citation>
    <scope>NUCLEOTIDE SEQUENCE [LARGE SCALE GENOMIC DNA]</scope>
    <source>
        <strain evidence="8 9">GW210010_S58</strain>
    </source>
</reference>
<keyword evidence="4 7" id="KW-0479">Metal-binding</keyword>
<evidence type="ECO:0000256" key="1">
    <source>
        <dbReference type="ARBA" id="ARBA00001033"/>
    </source>
</evidence>
<dbReference type="InterPro" id="IPR000760">
    <property type="entry name" value="Inositol_monophosphatase-like"/>
</dbReference>
<dbReference type="PRINTS" id="PR01959">
    <property type="entry name" value="SBIMPHPHTASE"/>
</dbReference>
<gene>
    <name evidence="8" type="ORF">P3W85_29580</name>
</gene>
<dbReference type="CDD" id="cd01639">
    <property type="entry name" value="IMPase"/>
    <property type="match status" value="1"/>
</dbReference>
<evidence type="ECO:0000256" key="3">
    <source>
        <dbReference type="ARBA" id="ARBA00009759"/>
    </source>
</evidence>
<keyword evidence="9" id="KW-1185">Reference proteome</keyword>
<evidence type="ECO:0000256" key="7">
    <source>
        <dbReference type="RuleBase" id="RU364068"/>
    </source>
</evidence>
<comment type="catalytic activity">
    <reaction evidence="1 7">
        <text>a myo-inositol phosphate + H2O = myo-inositol + phosphate</text>
        <dbReference type="Rhea" id="RHEA:24056"/>
        <dbReference type="ChEBI" id="CHEBI:15377"/>
        <dbReference type="ChEBI" id="CHEBI:17268"/>
        <dbReference type="ChEBI" id="CHEBI:43474"/>
        <dbReference type="ChEBI" id="CHEBI:84139"/>
        <dbReference type="EC" id="3.1.3.25"/>
    </reaction>
</comment>
<dbReference type="InterPro" id="IPR020583">
    <property type="entry name" value="Inositol_monoP_metal-BS"/>
</dbReference>
<accession>A0ABT6AWR9</accession>
<evidence type="ECO:0000256" key="2">
    <source>
        <dbReference type="ARBA" id="ARBA00001946"/>
    </source>
</evidence>
<evidence type="ECO:0000256" key="4">
    <source>
        <dbReference type="ARBA" id="ARBA00022723"/>
    </source>
</evidence>
<dbReference type="InterPro" id="IPR020550">
    <property type="entry name" value="Inositol_monophosphatase_CS"/>
</dbReference>
<dbReference type="InterPro" id="IPR033942">
    <property type="entry name" value="IMPase"/>
</dbReference>
<dbReference type="Proteomes" id="UP001216674">
    <property type="component" value="Unassembled WGS sequence"/>
</dbReference>
<dbReference type="SUPFAM" id="SSF56655">
    <property type="entry name" value="Carbohydrate phosphatase"/>
    <property type="match status" value="1"/>
</dbReference>
<keyword evidence="5 7" id="KW-0378">Hydrolase</keyword>
<name>A0ABT6AWR9_9BURK</name>
<dbReference type="Gene3D" id="3.40.190.80">
    <property type="match status" value="1"/>
</dbReference>
<dbReference type="Gene3D" id="3.30.540.10">
    <property type="entry name" value="Fructose-1,6-Bisphosphatase, subunit A, domain 1"/>
    <property type="match status" value="1"/>
</dbReference>
<comment type="cofactor">
    <cofactor evidence="2 7">
        <name>Mg(2+)</name>
        <dbReference type="ChEBI" id="CHEBI:18420"/>
    </cofactor>
</comment>
<protein>
    <recommendedName>
        <fullName evidence="7">Inositol-1-monophosphatase</fullName>
        <ecNumber evidence="7">3.1.3.25</ecNumber>
    </recommendedName>
</protein>
<dbReference type="EMBL" id="JARJLM010000482">
    <property type="protein sequence ID" value="MDF3837074.1"/>
    <property type="molecule type" value="Genomic_DNA"/>
</dbReference>
<evidence type="ECO:0000256" key="6">
    <source>
        <dbReference type="ARBA" id="ARBA00022842"/>
    </source>
</evidence>
<keyword evidence="6 7" id="KW-0460">Magnesium</keyword>
<dbReference type="RefSeq" id="WP_276267367.1">
    <property type="nucleotide sequence ID" value="NZ_JARJLM010000482.1"/>
</dbReference>
<dbReference type="PANTHER" id="PTHR20854:SF4">
    <property type="entry name" value="INOSITOL-1-MONOPHOSPHATASE-RELATED"/>
    <property type="match status" value="1"/>
</dbReference>
<dbReference type="PRINTS" id="PR00377">
    <property type="entry name" value="IMPHPHTASES"/>
</dbReference>
<dbReference type="EC" id="3.1.3.25" evidence="7"/>
<evidence type="ECO:0000313" key="8">
    <source>
        <dbReference type="EMBL" id="MDF3837074.1"/>
    </source>
</evidence>
<evidence type="ECO:0000256" key="5">
    <source>
        <dbReference type="ARBA" id="ARBA00022801"/>
    </source>
</evidence>